<dbReference type="CDD" id="cd02440">
    <property type="entry name" value="AdoMet_MTases"/>
    <property type="match status" value="1"/>
</dbReference>
<dbReference type="NCBIfam" id="TIGR02469">
    <property type="entry name" value="CbiT"/>
    <property type="match status" value="1"/>
</dbReference>
<dbReference type="PANTHER" id="PTHR43182:SF1">
    <property type="entry name" value="COBALT-PRECORRIN-7 C(5)-METHYLTRANSFERASE"/>
    <property type="match status" value="1"/>
</dbReference>
<reference evidence="7 8" key="1">
    <citation type="journal article" date="2007" name="Appl. Environ. Microbiol.">
        <title>Rhizobial factors required for stem nodule maturation and maintenance in Sesbania rostrata-Azorhizobium caulinodans ORS571 symbiosis.</title>
        <authorList>
            <person name="Suzuki S."/>
            <person name="Aono T."/>
            <person name="Lee KB."/>
            <person name="Suzuki T."/>
            <person name="Liu CT."/>
            <person name="Miwa H."/>
            <person name="Wakao S."/>
            <person name="Iki T."/>
            <person name="Oyaizu H."/>
        </authorList>
    </citation>
    <scope>NUCLEOTIDE SEQUENCE [LARGE SCALE GENOMIC DNA]</scope>
    <source>
        <strain evidence="8">ATCC 43989 / DSM 5975 / JCM 20966 / LMG 6465 / NBRC 14845 / NCIMB 13405 / ORS 571</strain>
    </source>
</reference>
<evidence type="ECO:0000256" key="5">
    <source>
        <dbReference type="ARBA" id="ARBA00022691"/>
    </source>
</evidence>
<keyword evidence="2" id="KW-0169">Cobalamin biosynthesis</keyword>
<dbReference type="Proteomes" id="UP000000270">
    <property type="component" value="Chromosome"/>
</dbReference>
<accession>A8IKR7</accession>
<evidence type="ECO:0000313" key="7">
    <source>
        <dbReference type="EMBL" id="BAF89940.1"/>
    </source>
</evidence>
<dbReference type="InterPro" id="IPR000878">
    <property type="entry name" value="4pyrrol_Mease"/>
</dbReference>
<dbReference type="GO" id="GO:0009236">
    <property type="term" value="P:cobalamin biosynthetic process"/>
    <property type="evidence" value="ECO:0007669"/>
    <property type="project" value="UniProtKB-UniPathway"/>
</dbReference>
<dbReference type="InterPro" id="IPR012818">
    <property type="entry name" value="CbiE"/>
</dbReference>
<evidence type="ECO:0000313" key="8">
    <source>
        <dbReference type="Proteomes" id="UP000000270"/>
    </source>
</evidence>
<dbReference type="SUPFAM" id="SSF53790">
    <property type="entry name" value="Tetrapyrrole methylase"/>
    <property type="match status" value="1"/>
</dbReference>
<dbReference type="GO" id="GO:0032259">
    <property type="term" value="P:methylation"/>
    <property type="evidence" value="ECO:0007669"/>
    <property type="project" value="UniProtKB-KW"/>
</dbReference>
<sequence>MAGDTAAARPWLSIVGIGEDGADGLSPAARALVGDAELVFGGARHLALAGALVRGTPCPWPSPFSEGIAQVVAARGRKVCVLASGDPFLHGVGATLSRHVPADEMQVLPAPSAFSLAAARLGWPLQETAQVSLHGKAIGRIRPFLQPGARILALTSDGDGPAQVACLLAALGFGAARLTVLEALGGPRARMRTATAAGFDLADVDPLNILALEVPADTAPQALPLTCGLPDELFEHDGQLTKREIRAVTLSALAPRAGEHLWDVGGGAGSVAIEWLLTHPSLSATAIEQDETRAERIRANAGNLGVPHLAVVTGIAPQAYAGLPQPDVVFIGGGGSEPGVLAGALAALKPGGRLVANAVTLETEAVLLEHYARLGGSLARLSVSRAVPVKGMTGWRPAMPVTQWSVVKAGASA</sequence>
<dbReference type="NCBIfam" id="TIGR02467">
    <property type="entry name" value="CbiE"/>
    <property type="match status" value="1"/>
</dbReference>
<dbReference type="PIRSF" id="PIRSF036428">
    <property type="entry name" value="CobL"/>
    <property type="match status" value="1"/>
</dbReference>
<dbReference type="Pfam" id="PF00590">
    <property type="entry name" value="TP_methylase"/>
    <property type="match status" value="1"/>
</dbReference>
<dbReference type="Gene3D" id="3.40.1010.10">
    <property type="entry name" value="Cobalt-precorrin-4 Transmethylase, Domain 1"/>
    <property type="match status" value="1"/>
</dbReference>
<dbReference type="KEGG" id="azc:AZC_3942"/>
<evidence type="ECO:0000256" key="3">
    <source>
        <dbReference type="ARBA" id="ARBA00022603"/>
    </source>
</evidence>
<protein>
    <submittedName>
        <fullName evidence="7">Precorrin-6Y C5,15-methyltransferase</fullName>
    </submittedName>
</protein>
<dbReference type="eggNOG" id="COG2241">
    <property type="taxonomic scope" value="Bacteria"/>
</dbReference>
<feature type="domain" description="Tetrapyrrole methylase" evidence="6">
    <location>
        <begin position="12"/>
        <end position="197"/>
    </location>
</feature>
<dbReference type="AlphaFoldDB" id="A8IKR7"/>
<reference evidence="7 8" key="3">
    <citation type="journal article" date="2008" name="BMC Genomics">
        <title>The genome of the versatile nitrogen fixer Azorhizobium caulinodans ORS571.</title>
        <authorList>
            <person name="Lee KB."/>
            <person name="Backer P.D."/>
            <person name="Aono T."/>
            <person name="Liu CT."/>
            <person name="Suzuki S."/>
            <person name="Suzuki T."/>
            <person name="Kaneko T."/>
            <person name="Yamada M."/>
            <person name="Tabata S."/>
            <person name="Kupfer D.M."/>
            <person name="Najar F.Z."/>
            <person name="Wiley G.B."/>
            <person name="Roe B."/>
            <person name="Binnewies T.T."/>
            <person name="Ussery D.W."/>
            <person name="D'Haeze W."/>
            <person name="Herder J.D."/>
            <person name="Gevers D."/>
            <person name="Vereecke D."/>
            <person name="Holsters M."/>
            <person name="Oyaizu H."/>
        </authorList>
    </citation>
    <scope>NUCLEOTIDE SEQUENCE [LARGE SCALE GENOMIC DNA]</scope>
    <source>
        <strain evidence="8">ATCC 43989 / DSM 5975 / JCM 20966 / LMG 6465 / NBRC 14845 / NCIMB 13405 / ORS 571</strain>
    </source>
</reference>
<reference evidence="8" key="2">
    <citation type="submission" date="2007-04" db="EMBL/GenBank/DDBJ databases">
        <title>Complete genome sequence of the nitrogen-fixing bacterium Azorhizobium caulinodans ORS571.</title>
        <authorList>
            <person name="Lee K.B."/>
            <person name="Backer P.D."/>
            <person name="Aono T."/>
            <person name="Liu C.T."/>
            <person name="Suzuki S."/>
            <person name="Suzuki T."/>
            <person name="Kaneko T."/>
            <person name="Yamada M."/>
            <person name="Tabata S."/>
            <person name="Kupfer D.M."/>
            <person name="Najar F.Z."/>
            <person name="Wiley G.B."/>
            <person name="Roe B."/>
            <person name="Binnewies T."/>
            <person name="Ussery D."/>
            <person name="Vereecke D."/>
            <person name="Gevers D."/>
            <person name="Holsters M."/>
            <person name="Oyaizu H."/>
        </authorList>
    </citation>
    <scope>NUCLEOTIDE SEQUENCE [LARGE SCALE GENOMIC DNA]</scope>
    <source>
        <strain evidence="8">ATCC 43989 / DSM 5975 / JCM 20966 / LMG 6465 / NBRC 14845 / NCIMB 13405 / ORS 571</strain>
    </source>
</reference>
<dbReference type="EMBL" id="AP009384">
    <property type="protein sequence ID" value="BAF89940.1"/>
    <property type="molecule type" value="Genomic_DNA"/>
</dbReference>
<evidence type="ECO:0000259" key="6">
    <source>
        <dbReference type="Pfam" id="PF00590"/>
    </source>
</evidence>
<dbReference type="Gene3D" id="3.40.50.150">
    <property type="entry name" value="Vaccinia Virus protein VP39"/>
    <property type="match status" value="1"/>
</dbReference>
<proteinExistence type="predicted"/>
<keyword evidence="3 7" id="KW-0489">Methyltransferase</keyword>
<dbReference type="RefSeq" id="WP_012172462.1">
    <property type="nucleotide sequence ID" value="NC_009937.1"/>
</dbReference>
<dbReference type="InterPro" id="IPR014008">
    <property type="entry name" value="Cbl_synth_MTase_CbiT"/>
</dbReference>
<evidence type="ECO:0000256" key="4">
    <source>
        <dbReference type="ARBA" id="ARBA00022679"/>
    </source>
</evidence>
<dbReference type="PANTHER" id="PTHR43182">
    <property type="entry name" value="COBALT-PRECORRIN-6B C(15)-METHYLTRANSFERASE (DECARBOXYLATING)"/>
    <property type="match status" value="1"/>
</dbReference>
<name>A8IKR7_AZOC5</name>
<dbReference type="InterPro" id="IPR029063">
    <property type="entry name" value="SAM-dependent_MTases_sf"/>
</dbReference>
<dbReference type="GO" id="GO:0008276">
    <property type="term" value="F:protein methyltransferase activity"/>
    <property type="evidence" value="ECO:0007669"/>
    <property type="project" value="InterPro"/>
</dbReference>
<evidence type="ECO:0000256" key="1">
    <source>
        <dbReference type="ARBA" id="ARBA00004953"/>
    </source>
</evidence>
<dbReference type="InterPro" id="IPR006365">
    <property type="entry name" value="Cbl_synth_CobL"/>
</dbReference>
<dbReference type="UniPathway" id="UPA00148"/>
<dbReference type="InterPro" id="IPR050714">
    <property type="entry name" value="Cobalamin_biosynth_MTase"/>
</dbReference>
<dbReference type="STRING" id="438753.AZC_3942"/>
<reference evidence="7 8" key="4">
    <citation type="journal article" date="2009" name="Appl. Environ. Microbiol.">
        <title>Comparative genome-wide transcriptional profiling of Azorhizobium caulinodans ORS571 grown under free-living and symbiotic conditions.</title>
        <authorList>
            <person name="Tsukada S."/>
            <person name="Aono T."/>
            <person name="Akiba N."/>
            <person name="Lee KB."/>
            <person name="Liu CT."/>
            <person name="Toyazaki H."/>
            <person name="Oyaizu H."/>
        </authorList>
    </citation>
    <scope>NUCLEOTIDE SEQUENCE [LARGE SCALE GENOMIC DNA]</scope>
    <source>
        <strain evidence="8">ATCC 43989 / DSM 5975 / JCM 20966 / LMG 6465 / NBRC 14845 / NCIMB 13405 / ORS 571</strain>
    </source>
</reference>
<dbReference type="SUPFAM" id="SSF53335">
    <property type="entry name" value="S-adenosyl-L-methionine-dependent methyltransferases"/>
    <property type="match status" value="1"/>
</dbReference>
<reference evidence="7 8" key="5">
    <citation type="journal article" date="2010" name="Appl. Environ. Microbiol.">
        <title>phrR-like gene praR of Azorhizobium caulinodans ORS571 is essential for symbiosis with Sesbania rostrata and is involved in expression of reb genes.</title>
        <authorList>
            <person name="Akiba N."/>
            <person name="Aono T."/>
            <person name="Toyazaki H."/>
            <person name="Sato S."/>
            <person name="Oyaizu H."/>
        </authorList>
    </citation>
    <scope>NUCLEOTIDE SEQUENCE [LARGE SCALE GENOMIC DNA]</scope>
    <source>
        <strain evidence="8">ATCC 43989 / DSM 5975 / JCM 20966 / LMG 6465 / NBRC 14845 / NCIMB 13405 / ORS 571</strain>
    </source>
</reference>
<dbReference type="eggNOG" id="COG2242">
    <property type="taxonomic scope" value="Bacteria"/>
</dbReference>
<gene>
    <name evidence="7" type="ordered locus">AZC_3942</name>
</gene>
<dbReference type="HOGENOM" id="CLU_031955_0_0_5"/>
<dbReference type="CDD" id="cd11644">
    <property type="entry name" value="Precorrin-6Y-MT"/>
    <property type="match status" value="1"/>
</dbReference>
<evidence type="ECO:0000256" key="2">
    <source>
        <dbReference type="ARBA" id="ARBA00022573"/>
    </source>
</evidence>
<organism evidence="7 8">
    <name type="scientific">Azorhizobium caulinodans (strain ATCC 43989 / DSM 5975 / JCM 20966 / LMG 6465 / NBRC 14845 / NCIMB 13405 / ORS 571)</name>
    <dbReference type="NCBI Taxonomy" id="438753"/>
    <lineage>
        <taxon>Bacteria</taxon>
        <taxon>Pseudomonadati</taxon>
        <taxon>Pseudomonadota</taxon>
        <taxon>Alphaproteobacteria</taxon>
        <taxon>Hyphomicrobiales</taxon>
        <taxon>Xanthobacteraceae</taxon>
        <taxon>Azorhizobium</taxon>
    </lineage>
</organism>
<keyword evidence="4 7" id="KW-0808">Transferase</keyword>
<dbReference type="InterPro" id="IPR014777">
    <property type="entry name" value="4pyrrole_Mease_sub1"/>
</dbReference>
<reference evidence="7 8" key="6">
    <citation type="journal article" date="2011" name="Appl. Environ. Microbiol.">
        <title>Involvement of the azorhizobial chromosome partition gene (parA) in the onset of bacteroid differentiation during Sesbania rostrata stem nodule development.</title>
        <authorList>
            <person name="Liu CT."/>
            <person name="Lee KB."/>
            <person name="Wang YS."/>
            <person name="Peng MH."/>
            <person name="Lee KT."/>
            <person name="Suzuki S."/>
            <person name="Suzuki T."/>
            <person name="Oyaizu H."/>
        </authorList>
    </citation>
    <scope>NUCLEOTIDE SEQUENCE [LARGE SCALE GENOMIC DNA]</scope>
    <source>
        <strain evidence="8">ATCC 43989 / DSM 5975 / JCM 20966 / LMG 6465 / NBRC 14845 / NCIMB 13405 / ORS 571</strain>
    </source>
</reference>
<keyword evidence="8" id="KW-1185">Reference proteome</keyword>
<comment type="pathway">
    <text evidence="1">Cofactor biosynthesis; adenosylcobalamin biosynthesis.</text>
</comment>
<keyword evidence="5" id="KW-0949">S-adenosyl-L-methionine</keyword>
<dbReference type="InterPro" id="IPR035996">
    <property type="entry name" value="4pyrrol_Methylase_sf"/>
</dbReference>